<accession>A0A2U1STJ5</accession>
<dbReference type="OrthoDB" id="9798846at2"/>
<dbReference type="Gene3D" id="3.55.50.30">
    <property type="match status" value="1"/>
</dbReference>
<dbReference type="Pfam" id="PF04773">
    <property type="entry name" value="FecR"/>
    <property type="match status" value="1"/>
</dbReference>
<dbReference type="InterPro" id="IPR032508">
    <property type="entry name" value="FecR_C"/>
</dbReference>
<feature type="domain" description="FecR N-terminal" evidence="3">
    <location>
        <begin position="10"/>
        <end position="51"/>
    </location>
</feature>
<dbReference type="Gene3D" id="2.60.120.1440">
    <property type="match status" value="1"/>
</dbReference>
<dbReference type="EMBL" id="PUIV01000005">
    <property type="protein sequence ID" value="PWB94910.1"/>
    <property type="molecule type" value="Genomic_DNA"/>
</dbReference>
<keyword evidence="6" id="KW-1185">Reference proteome</keyword>
<dbReference type="InterPro" id="IPR032623">
    <property type="entry name" value="FecR_N"/>
</dbReference>
<sequence length="305" mass="32899">MSKTKSAIREAAIDWWLRRNETTLSRKEQAAFEAWLAADDAHRAAYETLAALGDFMAPRWPGAGPQRKTKRRRRKAGAAAGLALLALFFADEIALRLTADVLTGAGETRQATLADGSRMELDSLSAVALHFTQSERRVTLIVGEAWFDVAPDPARPFVVEAAGGTATALGTAFDVAIENGRARVTVTSHSVRVAGGGGAVTVEEGRQSAYGPGEAAEAPEPVDLARATAWRRGKLMFENRPLGEVVRALGRYHRGFVFFADPALRARRVTGVFNAQDPIAALDEIETSLGLHATHVTKYLTIVHE</sequence>
<dbReference type="Pfam" id="PF16344">
    <property type="entry name" value="FecR_C"/>
    <property type="match status" value="1"/>
</dbReference>
<keyword evidence="1" id="KW-0472">Membrane</keyword>
<feature type="domain" description="Protein FecR C-terminal" evidence="4">
    <location>
        <begin position="234"/>
        <end position="294"/>
    </location>
</feature>
<evidence type="ECO:0000313" key="6">
    <source>
        <dbReference type="Proteomes" id="UP000245137"/>
    </source>
</evidence>
<evidence type="ECO:0000259" key="2">
    <source>
        <dbReference type="Pfam" id="PF04773"/>
    </source>
</evidence>
<evidence type="ECO:0000313" key="5">
    <source>
        <dbReference type="EMBL" id="PWB94910.1"/>
    </source>
</evidence>
<keyword evidence="1" id="KW-1133">Transmembrane helix</keyword>
<evidence type="ECO:0000259" key="3">
    <source>
        <dbReference type="Pfam" id="PF16220"/>
    </source>
</evidence>
<dbReference type="RefSeq" id="WP_108916279.1">
    <property type="nucleotide sequence ID" value="NZ_BGJY01000005.1"/>
</dbReference>
<dbReference type="PANTHER" id="PTHR30273:SF2">
    <property type="entry name" value="PROTEIN FECR"/>
    <property type="match status" value="1"/>
</dbReference>
<dbReference type="PIRSF" id="PIRSF018266">
    <property type="entry name" value="FecR"/>
    <property type="match status" value="1"/>
</dbReference>
<name>A0A2U1STJ5_METSR</name>
<dbReference type="Pfam" id="PF16220">
    <property type="entry name" value="DUF4880"/>
    <property type="match status" value="1"/>
</dbReference>
<dbReference type="GO" id="GO:0016989">
    <property type="term" value="F:sigma factor antagonist activity"/>
    <property type="evidence" value="ECO:0007669"/>
    <property type="project" value="TreeGrafter"/>
</dbReference>
<feature type="domain" description="FecR protein" evidence="2">
    <location>
        <begin position="100"/>
        <end position="191"/>
    </location>
</feature>
<comment type="caution">
    <text evidence="5">The sequence shown here is derived from an EMBL/GenBank/DDBJ whole genome shotgun (WGS) entry which is preliminary data.</text>
</comment>
<dbReference type="InterPro" id="IPR012373">
    <property type="entry name" value="Ferrdict_sens_TM"/>
</dbReference>
<keyword evidence="1" id="KW-0812">Transmembrane</keyword>
<evidence type="ECO:0000259" key="4">
    <source>
        <dbReference type="Pfam" id="PF16344"/>
    </source>
</evidence>
<organism evidence="5 6">
    <name type="scientific">Methylosinus sporium</name>
    <dbReference type="NCBI Taxonomy" id="428"/>
    <lineage>
        <taxon>Bacteria</taxon>
        <taxon>Pseudomonadati</taxon>
        <taxon>Pseudomonadota</taxon>
        <taxon>Alphaproteobacteria</taxon>
        <taxon>Hyphomicrobiales</taxon>
        <taxon>Methylocystaceae</taxon>
        <taxon>Methylosinus</taxon>
    </lineage>
</organism>
<proteinExistence type="predicted"/>
<dbReference type="InterPro" id="IPR006860">
    <property type="entry name" value="FecR"/>
</dbReference>
<gene>
    <name evidence="5" type="ORF">C5689_05550</name>
</gene>
<protein>
    <submittedName>
        <fullName evidence="5">Iron dicitrate transport regulator FecR</fullName>
    </submittedName>
</protein>
<dbReference type="Proteomes" id="UP000245137">
    <property type="component" value="Unassembled WGS sequence"/>
</dbReference>
<feature type="transmembrane region" description="Helical" evidence="1">
    <location>
        <begin position="76"/>
        <end position="95"/>
    </location>
</feature>
<reference evidence="5 6" key="1">
    <citation type="journal article" date="2018" name="Appl. Microbiol. Biotechnol.">
        <title>Co-cultivation of the strictly anaerobic methanogen Methanosarcina barkeri with aerobic methanotrophs in an oxygen-limited membrane bioreactor.</title>
        <authorList>
            <person name="In 't Zandt M.H."/>
            <person name="van den Bosch T.J.M."/>
            <person name="Rijkers R."/>
            <person name="van Kessel M.A.H.J."/>
            <person name="Jetten M.S.M."/>
            <person name="Welte C.U."/>
        </authorList>
    </citation>
    <scope>NUCLEOTIDE SEQUENCE [LARGE SCALE GENOMIC DNA]</scope>
    <source>
        <strain evidence="5 6">DSM 17706</strain>
    </source>
</reference>
<dbReference type="PANTHER" id="PTHR30273">
    <property type="entry name" value="PERIPLASMIC SIGNAL SENSOR AND SIGMA FACTOR ACTIVATOR FECR-RELATED"/>
    <property type="match status" value="1"/>
</dbReference>
<dbReference type="AlphaFoldDB" id="A0A2U1STJ5"/>
<evidence type="ECO:0000256" key="1">
    <source>
        <dbReference type="SAM" id="Phobius"/>
    </source>
</evidence>